<organism evidence="1">
    <name type="scientific">mine drainage metagenome</name>
    <dbReference type="NCBI Taxonomy" id="410659"/>
    <lineage>
        <taxon>unclassified sequences</taxon>
        <taxon>metagenomes</taxon>
        <taxon>ecological metagenomes</taxon>
    </lineage>
</organism>
<dbReference type="EMBL" id="AUZX01014917">
    <property type="protein sequence ID" value="EQD30823.1"/>
    <property type="molecule type" value="Genomic_DNA"/>
</dbReference>
<reference evidence="1" key="1">
    <citation type="submission" date="2013-08" db="EMBL/GenBank/DDBJ databases">
        <authorList>
            <person name="Mendez C."/>
            <person name="Richter M."/>
            <person name="Ferrer M."/>
            <person name="Sanchez J."/>
        </authorList>
    </citation>
    <scope>NUCLEOTIDE SEQUENCE</scope>
</reference>
<dbReference type="AlphaFoldDB" id="T0YCH9"/>
<keyword evidence="1" id="KW-0547">Nucleotide-binding</keyword>
<evidence type="ECO:0000313" key="1">
    <source>
        <dbReference type="EMBL" id="EQD30823.1"/>
    </source>
</evidence>
<gene>
    <name evidence="1" type="ORF">B1A_20217</name>
</gene>
<comment type="caution">
    <text evidence="1">The sequence shown here is derived from an EMBL/GenBank/DDBJ whole genome shotgun (WGS) entry which is preliminary data.</text>
</comment>
<reference evidence="1" key="2">
    <citation type="journal article" date="2014" name="ISME J.">
        <title>Microbial stratification in low pH oxic and suboxic macroscopic growths along an acid mine drainage.</title>
        <authorList>
            <person name="Mendez-Garcia C."/>
            <person name="Mesa V."/>
            <person name="Sprenger R.R."/>
            <person name="Richter M."/>
            <person name="Diez M.S."/>
            <person name="Solano J."/>
            <person name="Bargiela R."/>
            <person name="Golyshina O.V."/>
            <person name="Manteca A."/>
            <person name="Ramos J.L."/>
            <person name="Gallego J.R."/>
            <person name="Llorente I."/>
            <person name="Martins Dos Santos V.A."/>
            <person name="Jensen O.N."/>
            <person name="Pelaez A.I."/>
            <person name="Sanchez J."/>
            <person name="Ferrer M."/>
        </authorList>
    </citation>
    <scope>NUCLEOTIDE SEQUENCE</scope>
</reference>
<feature type="non-terminal residue" evidence="1">
    <location>
        <position position="1"/>
    </location>
</feature>
<sequence>LSSHVLKEVESLSDRTAIIHKGKLIKIISKGEVLKSASPTVLIRVENPDDGIRRILEEIGDFSIDGKNIVLKNIRIPAEEAYRINSIMVSQNYMVSAFQVSSGNLEDLFFKLIGESK</sequence>
<proteinExistence type="predicted"/>
<dbReference type="GO" id="GO:0005524">
    <property type="term" value="F:ATP binding"/>
    <property type="evidence" value="ECO:0007669"/>
    <property type="project" value="UniProtKB-KW"/>
</dbReference>
<accession>T0YCH9</accession>
<name>T0YCH9_9ZZZZ</name>
<protein>
    <submittedName>
        <fullName evidence="1">ABC transporter, ATP-binding protein</fullName>
    </submittedName>
</protein>
<keyword evidence="1" id="KW-0067">ATP-binding</keyword>